<evidence type="ECO:0000259" key="3">
    <source>
        <dbReference type="PROSITE" id="PS50977"/>
    </source>
</evidence>
<dbReference type="PRINTS" id="PR00455">
    <property type="entry name" value="HTHTETR"/>
</dbReference>
<evidence type="ECO:0000256" key="1">
    <source>
        <dbReference type="ARBA" id="ARBA00023125"/>
    </source>
</evidence>
<feature type="DNA-binding region" description="H-T-H motif" evidence="2">
    <location>
        <begin position="37"/>
        <end position="56"/>
    </location>
</feature>
<dbReference type="PANTHER" id="PTHR30055:SF146">
    <property type="entry name" value="HTH-TYPE TRANSCRIPTIONAL DUAL REGULATOR CECR"/>
    <property type="match status" value="1"/>
</dbReference>
<dbReference type="Gene3D" id="1.10.357.10">
    <property type="entry name" value="Tetracycline Repressor, domain 2"/>
    <property type="match status" value="1"/>
</dbReference>
<dbReference type="SUPFAM" id="SSF46689">
    <property type="entry name" value="Homeodomain-like"/>
    <property type="match status" value="1"/>
</dbReference>
<protein>
    <recommendedName>
        <fullName evidence="3">HTH tetR-type domain-containing protein</fullName>
    </recommendedName>
</protein>
<gene>
    <name evidence="4" type="ORF">Cph01nite_17300</name>
</gene>
<dbReference type="Pfam" id="PF00440">
    <property type="entry name" value="TetR_N"/>
    <property type="match status" value="1"/>
</dbReference>
<dbReference type="InterPro" id="IPR009057">
    <property type="entry name" value="Homeodomain-like_sf"/>
</dbReference>
<dbReference type="PANTHER" id="PTHR30055">
    <property type="entry name" value="HTH-TYPE TRANSCRIPTIONAL REGULATOR RUTR"/>
    <property type="match status" value="1"/>
</dbReference>
<dbReference type="PROSITE" id="PS50977">
    <property type="entry name" value="HTH_TETR_2"/>
    <property type="match status" value="1"/>
</dbReference>
<comment type="caution">
    <text evidence="4">The sequence shown here is derived from an EMBL/GenBank/DDBJ whole genome shotgun (WGS) entry which is preliminary data.</text>
</comment>
<organism evidence="4 5">
    <name type="scientific">Cellulomonas phragmiteti</name>
    <dbReference type="NCBI Taxonomy" id="478780"/>
    <lineage>
        <taxon>Bacteria</taxon>
        <taxon>Bacillati</taxon>
        <taxon>Actinomycetota</taxon>
        <taxon>Actinomycetes</taxon>
        <taxon>Micrococcales</taxon>
        <taxon>Cellulomonadaceae</taxon>
        <taxon>Cellulomonas</taxon>
    </lineage>
</organism>
<accession>A0ABQ4DKU8</accession>
<dbReference type="InterPro" id="IPR001647">
    <property type="entry name" value="HTH_TetR"/>
</dbReference>
<proteinExistence type="predicted"/>
<name>A0ABQ4DKU8_9CELL</name>
<dbReference type="Pfam" id="PF14246">
    <property type="entry name" value="TetR_C_7"/>
    <property type="match status" value="1"/>
</dbReference>
<sequence>MTEATHKPVRQGQAQKRAAILAAARELFVQTGVERTSMDAIAARAEVSKRTVYDYYGDKRRLLLGVIEDAGEAALGTLRDLVERHLSGVVAVDDEVELERAVTDFATDLGGSLLVSSNYAAAVKLIAENESLLPELEDHPLGEAHTQALAERFAHFASIGLLDVDDPTLAADHFHALTTLRVLNEPLRRRADAEHIRHVMSDGARVFMRAYASREAAADDHSSL</sequence>
<dbReference type="InterPro" id="IPR039536">
    <property type="entry name" value="TetR_C_Proteobacteria"/>
</dbReference>
<dbReference type="EMBL" id="BONP01000008">
    <property type="protein sequence ID" value="GIG39968.1"/>
    <property type="molecule type" value="Genomic_DNA"/>
</dbReference>
<keyword evidence="1 2" id="KW-0238">DNA-binding</keyword>
<evidence type="ECO:0000256" key="2">
    <source>
        <dbReference type="PROSITE-ProRule" id="PRU00335"/>
    </source>
</evidence>
<dbReference type="InterPro" id="IPR050109">
    <property type="entry name" value="HTH-type_TetR-like_transc_reg"/>
</dbReference>
<keyword evidence="5" id="KW-1185">Reference proteome</keyword>
<feature type="domain" description="HTH tetR-type" evidence="3">
    <location>
        <begin position="14"/>
        <end position="74"/>
    </location>
</feature>
<dbReference type="Proteomes" id="UP000614741">
    <property type="component" value="Unassembled WGS sequence"/>
</dbReference>
<dbReference type="RefSeq" id="WP_203673288.1">
    <property type="nucleotide sequence ID" value="NZ_BONP01000008.1"/>
</dbReference>
<evidence type="ECO:0000313" key="5">
    <source>
        <dbReference type="Proteomes" id="UP000614741"/>
    </source>
</evidence>
<reference evidence="4 5" key="1">
    <citation type="submission" date="2021-01" db="EMBL/GenBank/DDBJ databases">
        <title>Whole genome shotgun sequence of Cellulomonas phragmiteti NBRC 110785.</title>
        <authorList>
            <person name="Komaki H."/>
            <person name="Tamura T."/>
        </authorList>
    </citation>
    <scope>NUCLEOTIDE SEQUENCE [LARGE SCALE GENOMIC DNA]</scope>
    <source>
        <strain evidence="4 5">NBRC 110785</strain>
    </source>
</reference>
<evidence type="ECO:0000313" key="4">
    <source>
        <dbReference type="EMBL" id="GIG39968.1"/>
    </source>
</evidence>